<keyword evidence="10" id="KW-0902">Two-component regulatory system</keyword>
<keyword evidence="12" id="KW-0812">Transmembrane</keyword>
<dbReference type="PROSITE" id="PS50112">
    <property type="entry name" value="PAS"/>
    <property type="match status" value="1"/>
</dbReference>
<evidence type="ECO:0000259" key="14">
    <source>
        <dbReference type="PROSITE" id="PS50112"/>
    </source>
</evidence>
<dbReference type="GO" id="GO:0005524">
    <property type="term" value="F:ATP binding"/>
    <property type="evidence" value="ECO:0007669"/>
    <property type="project" value="UniProtKB-KW"/>
</dbReference>
<evidence type="ECO:0000256" key="2">
    <source>
        <dbReference type="ARBA" id="ARBA00004236"/>
    </source>
</evidence>
<dbReference type="Proteomes" id="UP000295504">
    <property type="component" value="Unassembled WGS sequence"/>
</dbReference>
<dbReference type="GO" id="GO:0005886">
    <property type="term" value="C:plasma membrane"/>
    <property type="evidence" value="ECO:0007669"/>
    <property type="project" value="UniProtKB-SubCell"/>
</dbReference>
<evidence type="ECO:0000256" key="1">
    <source>
        <dbReference type="ARBA" id="ARBA00000085"/>
    </source>
</evidence>
<reference evidence="17 18" key="1">
    <citation type="submission" date="2019-03" db="EMBL/GenBank/DDBJ databases">
        <title>Genomic Encyclopedia of Type Strains, Phase IV (KMG-IV): sequencing the most valuable type-strain genomes for metagenomic binning, comparative biology and taxonomic classification.</title>
        <authorList>
            <person name="Goeker M."/>
        </authorList>
    </citation>
    <scope>NUCLEOTIDE SEQUENCE [LARGE SCALE GENOMIC DNA]</scope>
    <source>
        <strain evidence="17 18">DSM 100013</strain>
    </source>
</reference>
<dbReference type="NCBIfam" id="NF046044">
    <property type="entry name" value="PnpS"/>
    <property type="match status" value="1"/>
</dbReference>
<evidence type="ECO:0000256" key="11">
    <source>
        <dbReference type="ARBA" id="ARBA00023136"/>
    </source>
</evidence>
<dbReference type="PROSITE" id="PS50885">
    <property type="entry name" value="HAMP"/>
    <property type="match status" value="1"/>
</dbReference>
<dbReference type="EC" id="2.7.13.3" evidence="3"/>
<evidence type="ECO:0000256" key="5">
    <source>
        <dbReference type="ARBA" id="ARBA00022553"/>
    </source>
</evidence>
<dbReference type="InterPro" id="IPR000700">
    <property type="entry name" value="PAS-assoc_C"/>
</dbReference>
<dbReference type="CDD" id="cd00075">
    <property type="entry name" value="HATPase"/>
    <property type="match status" value="1"/>
</dbReference>
<feature type="transmembrane region" description="Helical" evidence="12">
    <location>
        <begin position="6"/>
        <end position="28"/>
    </location>
</feature>
<accession>A0A4R2TDJ8</accession>
<dbReference type="Pfam" id="PF00672">
    <property type="entry name" value="HAMP"/>
    <property type="match status" value="1"/>
</dbReference>
<comment type="catalytic activity">
    <reaction evidence="1">
        <text>ATP + protein L-histidine = ADP + protein N-phospho-L-histidine.</text>
        <dbReference type="EC" id="2.7.13.3"/>
    </reaction>
</comment>
<feature type="transmembrane region" description="Helical" evidence="12">
    <location>
        <begin position="163"/>
        <end position="186"/>
    </location>
</feature>
<dbReference type="GO" id="GO:0016036">
    <property type="term" value="P:cellular response to phosphate starvation"/>
    <property type="evidence" value="ECO:0007669"/>
    <property type="project" value="TreeGrafter"/>
</dbReference>
<evidence type="ECO:0000256" key="10">
    <source>
        <dbReference type="ARBA" id="ARBA00023012"/>
    </source>
</evidence>
<dbReference type="RefSeq" id="WP_132849227.1">
    <property type="nucleotide sequence ID" value="NZ_CP058648.1"/>
</dbReference>
<dbReference type="Gene3D" id="1.10.287.130">
    <property type="match status" value="1"/>
</dbReference>
<dbReference type="SUPFAM" id="SSF55874">
    <property type="entry name" value="ATPase domain of HSP90 chaperone/DNA topoisomerase II/histidine kinase"/>
    <property type="match status" value="1"/>
</dbReference>
<dbReference type="SUPFAM" id="SSF158472">
    <property type="entry name" value="HAMP domain-like"/>
    <property type="match status" value="1"/>
</dbReference>
<dbReference type="GO" id="GO:0004721">
    <property type="term" value="F:phosphoprotein phosphatase activity"/>
    <property type="evidence" value="ECO:0007669"/>
    <property type="project" value="TreeGrafter"/>
</dbReference>
<evidence type="ECO:0000313" key="17">
    <source>
        <dbReference type="EMBL" id="TCP99094.1"/>
    </source>
</evidence>
<organism evidence="17 18">
    <name type="scientific">Serpentinicella alkaliphila</name>
    <dbReference type="NCBI Taxonomy" id="1734049"/>
    <lineage>
        <taxon>Bacteria</taxon>
        <taxon>Bacillati</taxon>
        <taxon>Bacillota</taxon>
        <taxon>Clostridia</taxon>
        <taxon>Peptostreptococcales</taxon>
        <taxon>Natronincolaceae</taxon>
        <taxon>Serpentinicella</taxon>
    </lineage>
</organism>
<dbReference type="InterPro" id="IPR003594">
    <property type="entry name" value="HATPase_dom"/>
</dbReference>
<comment type="caution">
    <text evidence="17">The sequence shown here is derived from an EMBL/GenBank/DDBJ whole genome shotgun (WGS) entry which is preliminary data.</text>
</comment>
<dbReference type="Pfam" id="PF00989">
    <property type="entry name" value="PAS"/>
    <property type="match status" value="1"/>
</dbReference>
<dbReference type="Gene3D" id="6.10.340.10">
    <property type="match status" value="1"/>
</dbReference>
<dbReference type="InterPro" id="IPR050351">
    <property type="entry name" value="BphY/WalK/GraS-like"/>
</dbReference>
<keyword evidence="11 12" id="KW-0472">Membrane</keyword>
<dbReference type="FunFam" id="1.10.287.130:FF:000008">
    <property type="entry name" value="Two-component sensor histidine kinase"/>
    <property type="match status" value="1"/>
</dbReference>
<name>A0A4R2TDJ8_9FIRM</name>
<dbReference type="EMBL" id="SLYC01000036">
    <property type="protein sequence ID" value="TCP99094.1"/>
    <property type="molecule type" value="Genomic_DNA"/>
</dbReference>
<keyword evidence="8 17" id="KW-0418">Kinase</keyword>
<dbReference type="Pfam" id="PF00512">
    <property type="entry name" value="HisKA"/>
    <property type="match status" value="1"/>
</dbReference>
<feature type="domain" description="Histidine kinase" evidence="13">
    <location>
        <begin position="370"/>
        <end position="587"/>
    </location>
</feature>
<dbReference type="InterPro" id="IPR005467">
    <property type="entry name" value="His_kinase_dom"/>
</dbReference>
<keyword evidence="12" id="KW-1133">Transmembrane helix</keyword>
<sequence>MQRKLFITFSVILLLAILLTGFLSMHLIRSSYLDELEVRLVSNGRLIEQQLEKDKTILTNLTRLRNIVHDYGKITESRITIIDIDGNVLADSFVETGVIENHINRPEVQSALNGEVGRSVRKSKTVNIDMLYVSLPLRQIGENSIIIRLAVDLMEIERINGILFRYVGISIIFGLLISLITGFRVINKIIEPIKEITKVSKKISEGHLNRKVHVISNDEIGELADNFNIMASKLKFTIEELSNSNTKFKALLTSMVNPIIAIDNKRNVIVINPAAETLFNVNAQEVIGKHILEIVRNNALDETFKNIFLSNTETKVEIQIKDPDIKTLKIYTNLIKLEDDPNKTIGLVAIIEDVTEIRKLEKMRSDFVANVSHELRTPLTSISGFVETLKSGAIDDEKTKMRFLDIIEIETERLRRLIDDILTLSEIENTKRSQKQDFNTTELIAEVEQIIMPIATNKNVEVVSEIEQGLPMITGNPDWFKQMLINLMDNAIKYTPEGGLVNLSAYSKYNKIIISVKDTGIGIPKQDIPRLFERFYRIDKARTRKIGGTGLGLAIVKHIALSFNATIKVNSDLGKGTEFIIIIPTKA</sequence>
<evidence type="ECO:0000313" key="18">
    <source>
        <dbReference type="Proteomes" id="UP000295504"/>
    </source>
</evidence>
<dbReference type="FunFam" id="3.30.565.10:FF:000023">
    <property type="entry name" value="PAS domain-containing sensor histidine kinase"/>
    <property type="match status" value="1"/>
</dbReference>
<dbReference type="CDD" id="cd00082">
    <property type="entry name" value="HisKA"/>
    <property type="match status" value="1"/>
</dbReference>
<protein>
    <recommendedName>
        <fullName evidence="3">histidine kinase</fullName>
        <ecNumber evidence="3">2.7.13.3</ecNumber>
    </recommendedName>
</protein>
<dbReference type="CDD" id="cd06225">
    <property type="entry name" value="HAMP"/>
    <property type="match status" value="1"/>
</dbReference>
<feature type="domain" description="PAS" evidence="14">
    <location>
        <begin position="244"/>
        <end position="295"/>
    </location>
</feature>
<dbReference type="InterPro" id="IPR036890">
    <property type="entry name" value="HATPase_C_sf"/>
</dbReference>
<dbReference type="Pfam" id="PF02518">
    <property type="entry name" value="HATPase_c"/>
    <property type="match status" value="1"/>
</dbReference>
<dbReference type="InterPro" id="IPR004358">
    <property type="entry name" value="Sig_transdc_His_kin-like_C"/>
</dbReference>
<dbReference type="GO" id="GO:0006355">
    <property type="term" value="P:regulation of DNA-templated transcription"/>
    <property type="evidence" value="ECO:0007669"/>
    <property type="project" value="InterPro"/>
</dbReference>
<evidence type="ECO:0000256" key="8">
    <source>
        <dbReference type="ARBA" id="ARBA00022777"/>
    </source>
</evidence>
<dbReference type="PRINTS" id="PR00344">
    <property type="entry name" value="BCTRLSENSOR"/>
</dbReference>
<evidence type="ECO:0000256" key="12">
    <source>
        <dbReference type="SAM" id="Phobius"/>
    </source>
</evidence>
<dbReference type="InterPro" id="IPR013767">
    <property type="entry name" value="PAS_fold"/>
</dbReference>
<keyword evidence="4" id="KW-1003">Cell membrane</keyword>
<evidence type="ECO:0000259" key="13">
    <source>
        <dbReference type="PROSITE" id="PS50109"/>
    </source>
</evidence>
<dbReference type="NCBIfam" id="TIGR00229">
    <property type="entry name" value="sensory_box"/>
    <property type="match status" value="1"/>
</dbReference>
<dbReference type="SMART" id="SM00387">
    <property type="entry name" value="HATPase_c"/>
    <property type="match status" value="1"/>
</dbReference>
<dbReference type="SUPFAM" id="SSF47384">
    <property type="entry name" value="Homodimeric domain of signal transducing histidine kinase"/>
    <property type="match status" value="1"/>
</dbReference>
<dbReference type="InterPro" id="IPR036097">
    <property type="entry name" value="HisK_dim/P_sf"/>
</dbReference>
<evidence type="ECO:0000256" key="3">
    <source>
        <dbReference type="ARBA" id="ARBA00012438"/>
    </source>
</evidence>
<feature type="domain" description="HAMP" evidence="16">
    <location>
        <begin position="187"/>
        <end position="239"/>
    </location>
</feature>
<dbReference type="SUPFAM" id="SSF55785">
    <property type="entry name" value="PYP-like sensor domain (PAS domain)"/>
    <property type="match status" value="1"/>
</dbReference>
<dbReference type="InterPro" id="IPR035965">
    <property type="entry name" value="PAS-like_dom_sf"/>
</dbReference>
<dbReference type="InterPro" id="IPR003661">
    <property type="entry name" value="HisK_dim/P_dom"/>
</dbReference>
<dbReference type="Gene3D" id="3.30.450.20">
    <property type="entry name" value="PAS domain"/>
    <property type="match status" value="1"/>
</dbReference>
<dbReference type="InterPro" id="IPR000014">
    <property type="entry name" value="PAS"/>
</dbReference>
<dbReference type="AlphaFoldDB" id="A0A4R2TDJ8"/>
<dbReference type="InterPro" id="IPR003660">
    <property type="entry name" value="HAMP_dom"/>
</dbReference>
<dbReference type="PROSITE" id="PS50109">
    <property type="entry name" value="HIS_KIN"/>
    <property type="match status" value="1"/>
</dbReference>
<proteinExistence type="predicted"/>
<dbReference type="PANTHER" id="PTHR45453">
    <property type="entry name" value="PHOSPHATE REGULON SENSOR PROTEIN PHOR"/>
    <property type="match status" value="1"/>
</dbReference>
<evidence type="ECO:0000259" key="16">
    <source>
        <dbReference type="PROSITE" id="PS50885"/>
    </source>
</evidence>
<dbReference type="SMART" id="SM00091">
    <property type="entry name" value="PAS"/>
    <property type="match status" value="1"/>
</dbReference>
<feature type="domain" description="PAC" evidence="15">
    <location>
        <begin position="314"/>
        <end position="366"/>
    </location>
</feature>
<evidence type="ECO:0000256" key="6">
    <source>
        <dbReference type="ARBA" id="ARBA00022679"/>
    </source>
</evidence>
<keyword evidence="18" id="KW-1185">Reference proteome</keyword>
<keyword evidence="9" id="KW-0067">ATP-binding</keyword>
<dbReference type="PROSITE" id="PS50113">
    <property type="entry name" value="PAC"/>
    <property type="match status" value="1"/>
</dbReference>
<comment type="subcellular location">
    <subcellularLocation>
        <location evidence="2">Cell membrane</location>
    </subcellularLocation>
</comment>
<evidence type="ECO:0000256" key="7">
    <source>
        <dbReference type="ARBA" id="ARBA00022741"/>
    </source>
</evidence>
<dbReference type="GO" id="GO:0000155">
    <property type="term" value="F:phosphorelay sensor kinase activity"/>
    <property type="evidence" value="ECO:0007669"/>
    <property type="project" value="InterPro"/>
</dbReference>
<dbReference type="PANTHER" id="PTHR45453:SF1">
    <property type="entry name" value="PHOSPHATE REGULON SENSOR PROTEIN PHOR"/>
    <property type="match status" value="1"/>
</dbReference>
<dbReference type="Gene3D" id="3.30.565.10">
    <property type="entry name" value="Histidine kinase-like ATPase, C-terminal domain"/>
    <property type="match status" value="1"/>
</dbReference>
<keyword evidence="5" id="KW-0597">Phosphoprotein</keyword>
<gene>
    <name evidence="17" type="ORF">EDD79_103622</name>
</gene>
<evidence type="ECO:0000256" key="4">
    <source>
        <dbReference type="ARBA" id="ARBA00022475"/>
    </source>
</evidence>
<evidence type="ECO:0000256" key="9">
    <source>
        <dbReference type="ARBA" id="ARBA00022840"/>
    </source>
</evidence>
<dbReference type="OrthoDB" id="9813151at2"/>
<dbReference type="CDD" id="cd00130">
    <property type="entry name" value="PAS"/>
    <property type="match status" value="1"/>
</dbReference>
<keyword evidence="7" id="KW-0547">Nucleotide-binding</keyword>
<keyword evidence="6" id="KW-0808">Transferase</keyword>
<evidence type="ECO:0000259" key="15">
    <source>
        <dbReference type="PROSITE" id="PS50113"/>
    </source>
</evidence>
<dbReference type="SMART" id="SM00388">
    <property type="entry name" value="HisKA"/>
    <property type="match status" value="1"/>
</dbReference>
<dbReference type="SMART" id="SM00304">
    <property type="entry name" value="HAMP"/>
    <property type="match status" value="1"/>
</dbReference>